<reference evidence="2 3" key="1">
    <citation type="journal article" date="2006" name="Science">
        <title>Genome of rice cluster I archaea -- the key methane producers in the rice rhizosphere.</title>
        <authorList>
            <person name="Erkel C."/>
            <person name="Kube M."/>
            <person name="Reinhardt R."/>
            <person name="Liesack W."/>
        </authorList>
    </citation>
    <scope>NUCLEOTIDE SEQUENCE [LARGE SCALE GENOMIC DNA]</scope>
    <source>
        <strain evidence="3">DSM 22066 / NBRC 105507 / MRE50</strain>
    </source>
</reference>
<feature type="compositionally biased region" description="Pro residues" evidence="1">
    <location>
        <begin position="213"/>
        <end position="225"/>
    </location>
</feature>
<feature type="region of interest" description="Disordered" evidence="1">
    <location>
        <begin position="211"/>
        <end position="235"/>
    </location>
</feature>
<keyword evidence="3" id="KW-1185">Reference proteome</keyword>
<name>Q0W767_METAR</name>
<accession>Q0W767</accession>
<protein>
    <submittedName>
        <fullName evidence="2">Uncharacterized protein</fullName>
    </submittedName>
</protein>
<dbReference type="EMBL" id="AM114193">
    <property type="protein sequence ID" value="CAJ35776.1"/>
    <property type="molecule type" value="Genomic_DNA"/>
</dbReference>
<dbReference type="KEGG" id="rci:RCIX316"/>
<dbReference type="Proteomes" id="UP000000663">
    <property type="component" value="Chromosome"/>
</dbReference>
<dbReference type="PATRIC" id="fig|351160.9.peg.2460"/>
<dbReference type="eggNOG" id="arCOG11695">
    <property type="taxonomic scope" value="Archaea"/>
</dbReference>
<evidence type="ECO:0000313" key="2">
    <source>
        <dbReference type="EMBL" id="CAJ35776.1"/>
    </source>
</evidence>
<evidence type="ECO:0000313" key="3">
    <source>
        <dbReference type="Proteomes" id="UP000000663"/>
    </source>
</evidence>
<dbReference type="AlphaFoldDB" id="Q0W767"/>
<organism evidence="2 3">
    <name type="scientific">Methanocella arvoryzae (strain DSM 22066 / NBRC 105507 / MRE50)</name>
    <dbReference type="NCBI Taxonomy" id="351160"/>
    <lineage>
        <taxon>Archaea</taxon>
        <taxon>Methanobacteriati</taxon>
        <taxon>Methanobacteriota</taxon>
        <taxon>Stenosarchaea group</taxon>
        <taxon>Methanomicrobia</taxon>
        <taxon>Methanocellales</taxon>
        <taxon>Methanocellaceae</taxon>
        <taxon>Methanocella</taxon>
    </lineage>
</organism>
<dbReference type="GeneID" id="5143642"/>
<dbReference type="RefSeq" id="WP_012036723.1">
    <property type="nucleotide sequence ID" value="NC_009464.1"/>
</dbReference>
<evidence type="ECO:0000256" key="1">
    <source>
        <dbReference type="SAM" id="MobiDB-lite"/>
    </source>
</evidence>
<proteinExistence type="predicted"/>
<gene>
    <name evidence="2" type="ORF">RCIX316</name>
</gene>
<sequence length="335" mass="35483">MLVPFVKVVFEGPSGEYYARLKSVVSSRMTGCARLVFSDFEGTIFYREGVAVTALQESGMWMALGPEMIAPLENKAIATTGTMAIYELTPAMLSLFEGRKIGTTIDTELGDLVNPGMLLDNLRNAASTCILKFRGQAWTGYAFLASGKIAGASYISENDRHYGDKAIDSIKKATGKASAAIYFLEGGAPIAEALPPEPARPVKEKPIEVQAPAPAPTPVPAPVPAAPAEAREAPRQTELKVATGSTANLLHESRIATLETLETRKIAWMDAATLAALKLKEGGSATLVLPGGETEKVTVGLAEVLPGTPAGILILPKKLRRRLSIEPGSTVVVRP</sequence>
<dbReference type="STRING" id="351160.RCIX316"/>